<name>A0AAW0TH13_SCYPA</name>
<feature type="compositionally biased region" description="Basic and acidic residues" evidence="1">
    <location>
        <begin position="643"/>
        <end position="652"/>
    </location>
</feature>
<evidence type="ECO:0000313" key="6">
    <source>
        <dbReference type="Proteomes" id="UP001487740"/>
    </source>
</evidence>
<reference evidence="5 6" key="1">
    <citation type="submission" date="2023-03" db="EMBL/GenBank/DDBJ databases">
        <title>High-quality genome of Scylla paramamosain provides insights in environmental adaptation.</title>
        <authorList>
            <person name="Zhang L."/>
        </authorList>
    </citation>
    <scope>NUCLEOTIDE SEQUENCE [LARGE SCALE GENOMIC DNA]</scope>
    <source>
        <strain evidence="5">LZ_2023a</strain>
        <tissue evidence="5">Muscle</tissue>
    </source>
</reference>
<keyword evidence="2" id="KW-0472">Membrane</keyword>
<protein>
    <recommendedName>
        <fullName evidence="4">SEFIR domain-containing protein</fullName>
    </recommendedName>
</protein>
<keyword evidence="3" id="KW-0732">Signal</keyword>
<dbReference type="Pfam" id="PF08357">
    <property type="entry name" value="SEFIR"/>
    <property type="match status" value="1"/>
</dbReference>
<feature type="compositionally biased region" description="Acidic residues" evidence="1">
    <location>
        <begin position="594"/>
        <end position="614"/>
    </location>
</feature>
<gene>
    <name evidence="5" type="ORF">O3P69_010592</name>
</gene>
<feature type="domain" description="SEFIR" evidence="4">
    <location>
        <begin position="379"/>
        <end position="443"/>
    </location>
</feature>
<keyword evidence="2" id="KW-0812">Transmembrane</keyword>
<organism evidence="5 6">
    <name type="scientific">Scylla paramamosain</name>
    <name type="common">Mud crab</name>
    <dbReference type="NCBI Taxonomy" id="85552"/>
    <lineage>
        <taxon>Eukaryota</taxon>
        <taxon>Metazoa</taxon>
        <taxon>Ecdysozoa</taxon>
        <taxon>Arthropoda</taxon>
        <taxon>Crustacea</taxon>
        <taxon>Multicrustacea</taxon>
        <taxon>Malacostraca</taxon>
        <taxon>Eumalacostraca</taxon>
        <taxon>Eucarida</taxon>
        <taxon>Decapoda</taxon>
        <taxon>Pleocyemata</taxon>
        <taxon>Brachyura</taxon>
        <taxon>Eubrachyura</taxon>
        <taxon>Portunoidea</taxon>
        <taxon>Portunidae</taxon>
        <taxon>Portuninae</taxon>
        <taxon>Scylla</taxon>
    </lineage>
</organism>
<keyword evidence="2" id="KW-1133">Transmembrane helix</keyword>
<dbReference type="Gene3D" id="3.40.50.11530">
    <property type="match status" value="1"/>
</dbReference>
<dbReference type="EMBL" id="JARAKH010000031">
    <property type="protein sequence ID" value="KAK8385942.1"/>
    <property type="molecule type" value="Genomic_DNA"/>
</dbReference>
<dbReference type="Proteomes" id="UP001487740">
    <property type="component" value="Unassembled WGS sequence"/>
</dbReference>
<comment type="caution">
    <text evidence="5">The sequence shown here is derived from an EMBL/GenBank/DDBJ whole genome shotgun (WGS) entry which is preliminary data.</text>
</comment>
<keyword evidence="6" id="KW-1185">Reference proteome</keyword>
<evidence type="ECO:0000256" key="2">
    <source>
        <dbReference type="SAM" id="Phobius"/>
    </source>
</evidence>
<feature type="transmembrane region" description="Helical" evidence="2">
    <location>
        <begin position="334"/>
        <end position="358"/>
    </location>
</feature>
<feature type="signal peptide" evidence="3">
    <location>
        <begin position="1"/>
        <end position="23"/>
    </location>
</feature>
<evidence type="ECO:0000313" key="5">
    <source>
        <dbReference type="EMBL" id="KAK8385942.1"/>
    </source>
</evidence>
<dbReference type="AlphaFoldDB" id="A0AAW0TH13"/>
<feature type="region of interest" description="Disordered" evidence="1">
    <location>
        <begin position="577"/>
        <end position="652"/>
    </location>
</feature>
<evidence type="ECO:0000256" key="1">
    <source>
        <dbReference type="SAM" id="MobiDB-lite"/>
    </source>
</evidence>
<accession>A0AAW0TH13</accession>
<sequence>MRRKNEICYYSIFLLLFLPASKSSETEESEKCALEEMKVVCGEEGGTPNPFCEQRMSRYCSSTRSIQKRTAPKKCYNTLSEEEDVNTCKLRLIGPSDPRCGKIKPRHIAKESLVQLRAYYHYTQGVWEDEGLVNLTFPNPKWQQLEFQSSDMNHNVKCFNFTLHHAINTTLMFDCRFRTKMTPSKSTKLTVQTDSGYGATYLYQIPPGNHINPQKTCPSDWHTFFYIQLDAIRQFQPLPVTVQSAPFGVVDYKVSLGRCPVPEDEKCTKFVEVNHVIVTKNTSDDLWSVELTPVSKVGNYTVRVQIVSDWCPRTNGTKGCYIAVSPKFYIPTSLMGYILLLVILCIILFIICVFLMIWNRRRVNREFFESLATKQTTTLLVYHPESHAALEFVKKLAEFLRNLCSVTPLMMDSEVVLENPTRWMKTSMKTANRVLFIVPRDAKVPSYSSFTLQWKVAMGECSGSDFIADPERVRCLAKLVHPKSGDVPCEISSIQRFDLSHSPTALANWLHGGTYLDQFFIWWPYFRSAICKSATPSWADVRLAAQEIGLPSRETTEENSSSSSALFSVSIDMELGTIGGDSEAGGDDGKVGGNDDDEVDKVFVDDNDDDEFFDPEIPNVDGKLCDLHPVSEPSLENSDDEDLKLFEPGDDG</sequence>
<feature type="chain" id="PRO_5043665213" description="SEFIR domain-containing protein" evidence="3">
    <location>
        <begin position="24"/>
        <end position="652"/>
    </location>
</feature>
<dbReference type="InterPro" id="IPR013568">
    <property type="entry name" value="SEFIR_dom"/>
</dbReference>
<evidence type="ECO:0000259" key="4">
    <source>
        <dbReference type="Pfam" id="PF08357"/>
    </source>
</evidence>
<evidence type="ECO:0000256" key="3">
    <source>
        <dbReference type="SAM" id="SignalP"/>
    </source>
</evidence>
<proteinExistence type="predicted"/>